<name>A0ABR4RRB9_9LACO</name>
<sequence>MPDQGMFEPPFDSRWTIIQFEDCYLLVARGRLPYSPKQYFILPSVIRYLVTILPKSLALSKLENPTMQLAAKELMVPDLRRTQFFQMAKCRLTLL</sequence>
<protein>
    <submittedName>
        <fullName evidence="1">Uncharacterized protein</fullName>
    </submittedName>
</protein>
<proteinExistence type="predicted"/>
<dbReference type="Proteomes" id="UP000027129">
    <property type="component" value="Unassembled WGS sequence"/>
</dbReference>
<reference evidence="1 2" key="1">
    <citation type="submission" date="2014-04" db="EMBL/GenBank/DDBJ databases">
        <title>Draft Genome Sequence of Lactobacillus animalis 381-IL-28.</title>
        <authorList>
            <person name="Sturino J.M."/>
            <person name="Rajendran M."/>
            <person name="Altermann E."/>
        </authorList>
    </citation>
    <scope>NUCLEOTIDE SEQUENCE [LARGE SCALE GENOMIC DNA]</scope>
    <source>
        <strain evidence="1 2">381-IL-28</strain>
    </source>
</reference>
<evidence type="ECO:0000313" key="2">
    <source>
        <dbReference type="Proteomes" id="UP000027129"/>
    </source>
</evidence>
<keyword evidence="2" id="KW-1185">Reference proteome</keyword>
<comment type="caution">
    <text evidence="1">The sequence shown here is derived from an EMBL/GenBank/DDBJ whole genome shotgun (WGS) entry which is preliminary data.</text>
</comment>
<organism evidence="1 2">
    <name type="scientific">Ligilactobacillus animalis</name>
    <dbReference type="NCBI Taxonomy" id="1605"/>
    <lineage>
        <taxon>Bacteria</taxon>
        <taxon>Bacillati</taxon>
        <taxon>Bacillota</taxon>
        <taxon>Bacilli</taxon>
        <taxon>Lactobacillales</taxon>
        <taxon>Lactobacillaceae</taxon>
        <taxon>Ligilactobacillus</taxon>
    </lineage>
</organism>
<dbReference type="EMBL" id="JMHU01000003">
    <property type="protein sequence ID" value="KDA46628.1"/>
    <property type="molecule type" value="Genomic_DNA"/>
</dbReference>
<accession>A0ABR4RRB9</accession>
<gene>
    <name evidence="1" type="ORF">Lani381_0221</name>
</gene>
<evidence type="ECO:0000313" key="1">
    <source>
        <dbReference type="EMBL" id="KDA46628.1"/>
    </source>
</evidence>